<dbReference type="InterPro" id="IPR050090">
    <property type="entry name" value="Tyrosine_recombinase_XerCD"/>
</dbReference>
<organism evidence="12 13">
    <name type="scientific">Saccharomonospora xinjiangensis XJ-54</name>
    <dbReference type="NCBI Taxonomy" id="882086"/>
    <lineage>
        <taxon>Bacteria</taxon>
        <taxon>Bacillati</taxon>
        <taxon>Actinomycetota</taxon>
        <taxon>Actinomycetes</taxon>
        <taxon>Pseudonocardiales</taxon>
        <taxon>Pseudonocardiaceae</taxon>
        <taxon>Saccharomonospora</taxon>
    </lineage>
</organism>
<dbReference type="Proteomes" id="UP000004691">
    <property type="component" value="Unassembled WGS sequence"/>
</dbReference>
<dbReference type="GO" id="GO:0003677">
    <property type="term" value="F:DNA binding"/>
    <property type="evidence" value="ECO:0007669"/>
    <property type="project" value="UniProtKB-UniRule"/>
</dbReference>
<keyword evidence="4" id="KW-0159">Chromosome partition</keyword>
<reference evidence="12 13" key="1">
    <citation type="submission" date="2012-01" db="EMBL/GenBank/DDBJ databases">
        <title>Improved High-Quality Draft sequence of Saccharomonospora xinjiangensis XJ-54.</title>
        <authorList>
            <consortium name="US DOE Joint Genome Institute"/>
            <person name="Lucas S."/>
            <person name="Han J."/>
            <person name="Lapidus A."/>
            <person name="Cheng J.-F."/>
            <person name="Goodwin L."/>
            <person name="Pitluck S."/>
            <person name="Peters L."/>
            <person name="Mikhailova N."/>
            <person name="Teshima H."/>
            <person name="Detter J.C."/>
            <person name="Han C."/>
            <person name="Tapia R."/>
            <person name="Land M."/>
            <person name="Hauser L."/>
            <person name="Kyrpides N."/>
            <person name="Ivanova N."/>
            <person name="Pagani I."/>
            <person name="Brambilla E.-M."/>
            <person name="Klenk H.-P."/>
            <person name="Woyke T."/>
        </authorList>
    </citation>
    <scope>NUCLEOTIDE SEQUENCE [LARGE SCALE GENOMIC DNA]</scope>
    <source>
        <strain evidence="12 13">XJ-54</strain>
    </source>
</reference>
<keyword evidence="6 9" id="KW-0238">DNA-binding</keyword>
<dbReference type="InterPro" id="IPR002104">
    <property type="entry name" value="Integrase_catalytic"/>
</dbReference>
<evidence type="ECO:0000256" key="5">
    <source>
        <dbReference type="ARBA" id="ARBA00022908"/>
    </source>
</evidence>
<dbReference type="eggNOG" id="COG4974">
    <property type="taxonomic scope" value="Bacteria"/>
</dbReference>
<dbReference type="GO" id="GO:0015074">
    <property type="term" value="P:DNA integration"/>
    <property type="evidence" value="ECO:0007669"/>
    <property type="project" value="UniProtKB-KW"/>
</dbReference>
<evidence type="ECO:0000256" key="1">
    <source>
        <dbReference type="ARBA" id="ARBA00004496"/>
    </source>
</evidence>
<evidence type="ECO:0000256" key="9">
    <source>
        <dbReference type="PROSITE-ProRule" id="PRU01248"/>
    </source>
</evidence>
<dbReference type="PROSITE" id="PS51900">
    <property type="entry name" value="CB"/>
    <property type="match status" value="1"/>
</dbReference>
<dbReference type="Pfam" id="PF00589">
    <property type="entry name" value="Phage_integrase"/>
    <property type="match status" value="1"/>
</dbReference>
<keyword evidence="5" id="KW-0229">DNA integration</keyword>
<evidence type="ECO:0000256" key="2">
    <source>
        <dbReference type="ARBA" id="ARBA00022490"/>
    </source>
</evidence>
<comment type="subcellular location">
    <subcellularLocation>
        <location evidence="1">Cytoplasm</location>
    </subcellularLocation>
</comment>
<keyword evidence="8" id="KW-0131">Cell cycle</keyword>
<keyword evidence="13" id="KW-1185">Reference proteome</keyword>
<feature type="domain" description="Core-binding (CB)" evidence="11">
    <location>
        <begin position="77"/>
        <end position="186"/>
    </location>
</feature>
<accession>I0V8M1</accession>
<dbReference type="PANTHER" id="PTHR30349:SF77">
    <property type="entry name" value="TYROSINE RECOMBINASE XERC"/>
    <property type="match status" value="1"/>
</dbReference>
<dbReference type="STRING" id="882086.SacxiDRAFT_4293"/>
<dbReference type="Gene3D" id="1.10.150.130">
    <property type="match status" value="1"/>
</dbReference>
<dbReference type="InterPro" id="IPR011010">
    <property type="entry name" value="DNA_brk_join_enz"/>
</dbReference>
<dbReference type="EMBL" id="JH636049">
    <property type="protein sequence ID" value="EID56474.1"/>
    <property type="molecule type" value="Genomic_DNA"/>
</dbReference>
<evidence type="ECO:0000259" key="10">
    <source>
        <dbReference type="PROSITE" id="PS51898"/>
    </source>
</evidence>
<dbReference type="InterPro" id="IPR010998">
    <property type="entry name" value="Integrase_recombinase_N"/>
</dbReference>
<name>I0V8M1_9PSEU</name>
<keyword evidence="3" id="KW-0132">Cell division</keyword>
<dbReference type="AlphaFoldDB" id="I0V8M1"/>
<evidence type="ECO:0000256" key="4">
    <source>
        <dbReference type="ARBA" id="ARBA00022829"/>
    </source>
</evidence>
<dbReference type="PROSITE" id="PS51898">
    <property type="entry name" value="TYR_RECOMBINASE"/>
    <property type="match status" value="1"/>
</dbReference>
<dbReference type="SUPFAM" id="SSF56349">
    <property type="entry name" value="DNA breaking-rejoining enzymes"/>
    <property type="match status" value="1"/>
</dbReference>
<evidence type="ECO:0000313" key="12">
    <source>
        <dbReference type="EMBL" id="EID56474.1"/>
    </source>
</evidence>
<sequence>MNGCDPETFTRASSASELSDVVAKPWAPTYLIMAGDRRASGPRRYRVTRNVNPCRVLCSPRHAPYRYDRVVAKPERLSDITVRDATLEYLEILERRVMRAQLSEATLTSYRRDLIEFTTLLGPETELDSIEADDLEIALTTLAKAPDRRYRVGLKIAEDGSTPPGRGPYSLARWFVAVRGLFRWAADKGYVQLDPTLKVSPPRPPSRAAGARVGLRLDEALVLRGAPTERASSRLRADQKLSLRDEAILRLLVESGPRVSELCGANRGDIRSHEETATPVLHVRGKGRKDRDLPLSRATAEVIERYLAEERPSPPVPSAAHDPVERRRIADAEGALFVSIRGWRLSPRDVQRMVQRYTREFLGRRATPHSLRHTALTILARAGVDIATVAQIAGHASLSTTSVYMDDSMSAAAEAIEESPLARP</sequence>
<dbReference type="PANTHER" id="PTHR30349">
    <property type="entry name" value="PHAGE INTEGRASE-RELATED"/>
    <property type="match status" value="1"/>
</dbReference>
<evidence type="ECO:0000256" key="3">
    <source>
        <dbReference type="ARBA" id="ARBA00022618"/>
    </source>
</evidence>
<evidence type="ECO:0000259" key="11">
    <source>
        <dbReference type="PROSITE" id="PS51900"/>
    </source>
</evidence>
<evidence type="ECO:0000256" key="7">
    <source>
        <dbReference type="ARBA" id="ARBA00023172"/>
    </source>
</evidence>
<keyword evidence="7" id="KW-0233">DNA recombination</keyword>
<feature type="domain" description="Tyr recombinase" evidence="10">
    <location>
        <begin position="216"/>
        <end position="417"/>
    </location>
</feature>
<proteinExistence type="predicted"/>
<dbReference type="GO" id="GO:0051301">
    <property type="term" value="P:cell division"/>
    <property type="evidence" value="ECO:0007669"/>
    <property type="project" value="UniProtKB-KW"/>
</dbReference>
<protein>
    <submittedName>
        <fullName evidence="12">Site-specific recombinase XerD</fullName>
    </submittedName>
</protein>
<dbReference type="GO" id="GO:0006310">
    <property type="term" value="P:DNA recombination"/>
    <property type="evidence" value="ECO:0007669"/>
    <property type="project" value="UniProtKB-KW"/>
</dbReference>
<dbReference type="Gene3D" id="1.10.443.10">
    <property type="entry name" value="Intergrase catalytic core"/>
    <property type="match status" value="1"/>
</dbReference>
<evidence type="ECO:0000256" key="8">
    <source>
        <dbReference type="ARBA" id="ARBA00023306"/>
    </source>
</evidence>
<dbReference type="HOGENOM" id="CLU_027562_9_6_11"/>
<evidence type="ECO:0000256" key="6">
    <source>
        <dbReference type="ARBA" id="ARBA00023125"/>
    </source>
</evidence>
<evidence type="ECO:0000313" key="13">
    <source>
        <dbReference type="Proteomes" id="UP000004691"/>
    </source>
</evidence>
<dbReference type="InterPro" id="IPR044068">
    <property type="entry name" value="CB"/>
</dbReference>
<dbReference type="InterPro" id="IPR013762">
    <property type="entry name" value="Integrase-like_cat_sf"/>
</dbReference>
<keyword evidence="2" id="KW-0963">Cytoplasm</keyword>
<dbReference type="GO" id="GO:0007059">
    <property type="term" value="P:chromosome segregation"/>
    <property type="evidence" value="ECO:0007669"/>
    <property type="project" value="UniProtKB-KW"/>
</dbReference>
<dbReference type="GO" id="GO:0005737">
    <property type="term" value="C:cytoplasm"/>
    <property type="evidence" value="ECO:0007669"/>
    <property type="project" value="UniProtKB-SubCell"/>
</dbReference>
<gene>
    <name evidence="12" type="ORF">SacxiDRAFT_4293</name>
</gene>